<proteinExistence type="inferred from homology"/>
<organism evidence="8 9">
    <name type="scientific">Apiospora marii</name>
    <dbReference type="NCBI Taxonomy" id="335849"/>
    <lineage>
        <taxon>Eukaryota</taxon>
        <taxon>Fungi</taxon>
        <taxon>Dikarya</taxon>
        <taxon>Ascomycota</taxon>
        <taxon>Pezizomycotina</taxon>
        <taxon>Sordariomycetes</taxon>
        <taxon>Xylariomycetidae</taxon>
        <taxon>Amphisphaeriales</taxon>
        <taxon>Apiosporaceae</taxon>
        <taxon>Apiospora</taxon>
    </lineage>
</organism>
<dbReference type="Gene3D" id="3.10.120.10">
    <property type="entry name" value="Cytochrome b5-like heme/steroid binding domain"/>
    <property type="match status" value="1"/>
</dbReference>
<accession>A0ABR1SJC7</accession>
<dbReference type="SMART" id="SM01117">
    <property type="entry name" value="Cyt-b5"/>
    <property type="match status" value="2"/>
</dbReference>
<keyword evidence="1 5" id="KW-0349">Heme</keyword>
<evidence type="ECO:0000256" key="1">
    <source>
        <dbReference type="ARBA" id="ARBA00022617"/>
    </source>
</evidence>
<dbReference type="EMBL" id="JAQQWI010000006">
    <property type="protein sequence ID" value="KAK8033829.1"/>
    <property type="molecule type" value="Genomic_DNA"/>
</dbReference>
<evidence type="ECO:0000256" key="2">
    <source>
        <dbReference type="ARBA" id="ARBA00022723"/>
    </source>
</evidence>
<dbReference type="Proteomes" id="UP001396898">
    <property type="component" value="Unassembled WGS sequence"/>
</dbReference>
<dbReference type="PROSITE" id="PS50255">
    <property type="entry name" value="CYTOCHROME_B5_2"/>
    <property type="match status" value="1"/>
</dbReference>
<comment type="similarity">
    <text evidence="4 5">Belongs to the cytochrome b5 family.</text>
</comment>
<sequence>MTPLGPMLRNDGHPAADDIRGKLGQVCKKVGKLLIPRTAEQIAEYDGEEGMPMWIVIGTTVYDITTFTFGTQMEKGQLTENPGGRPKRLPDDPDVYEDLLKRLQPFRCALFEGIKALRKTVLPPFTPAMLGWHDNPTSGMYISVDGIIYNVSAYVERHPGGRDILAQAFGREANDFYEFHGPDTMADFAELAVGKLVPEIERDQIEEGHVAIHDWVFDLSKLDASAEDQWVLPVVAHLVGKDASEAIQEPGEVSNALVHIYTECKEAIVAHVESAEVGEIPMGEVARHNNPRSSQGAWVTIEGNVFDVTTLMLHGKSIHGKELPHMWAGTELEDEGLCEWLRQYFPYRIIGRAVAGEAIPEPTVEELLKSRVGPSEEEAKEDELQRLIWGIDKDDPSCGGRIRFCGRGERGHGRACKGEGGGRRKFGQGDLENFLRNRAAKLKSASGRGGKKRSADVDGKAAAGPSVKRRV</sequence>
<dbReference type="InterPro" id="IPR001199">
    <property type="entry name" value="Cyt_B5-like_heme/steroid-bd"/>
</dbReference>
<dbReference type="InterPro" id="IPR050668">
    <property type="entry name" value="Cytochrome_b5"/>
</dbReference>
<dbReference type="PANTHER" id="PTHR19359">
    <property type="entry name" value="CYTOCHROME B5"/>
    <property type="match status" value="1"/>
</dbReference>
<feature type="region of interest" description="Disordered" evidence="6">
    <location>
        <begin position="442"/>
        <end position="471"/>
    </location>
</feature>
<keyword evidence="2 5" id="KW-0479">Metal-binding</keyword>
<protein>
    <submittedName>
        <fullName evidence="8">Cytochrome b5</fullName>
    </submittedName>
</protein>
<dbReference type="InterPro" id="IPR036400">
    <property type="entry name" value="Cyt_B5-like_heme/steroid_sf"/>
</dbReference>
<reference evidence="8 9" key="1">
    <citation type="submission" date="2023-01" db="EMBL/GenBank/DDBJ databases">
        <title>Analysis of 21 Apiospora genomes using comparative genomics revels a genus with tremendous synthesis potential of carbohydrate active enzymes and secondary metabolites.</title>
        <authorList>
            <person name="Sorensen T."/>
        </authorList>
    </citation>
    <scope>NUCLEOTIDE SEQUENCE [LARGE SCALE GENOMIC DNA]</scope>
    <source>
        <strain evidence="8 9">CBS 20057</strain>
    </source>
</reference>
<dbReference type="SUPFAM" id="SSF55856">
    <property type="entry name" value="Cytochrome b5-like heme/steroid binding domain"/>
    <property type="match status" value="3"/>
</dbReference>
<evidence type="ECO:0000256" key="6">
    <source>
        <dbReference type="SAM" id="MobiDB-lite"/>
    </source>
</evidence>
<evidence type="ECO:0000313" key="9">
    <source>
        <dbReference type="Proteomes" id="UP001396898"/>
    </source>
</evidence>
<evidence type="ECO:0000256" key="5">
    <source>
        <dbReference type="RuleBase" id="RU362121"/>
    </source>
</evidence>
<evidence type="ECO:0000256" key="4">
    <source>
        <dbReference type="ARBA" id="ARBA00038168"/>
    </source>
</evidence>
<evidence type="ECO:0000259" key="7">
    <source>
        <dbReference type="PROSITE" id="PS50255"/>
    </source>
</evidence>
<feature type="domain" description="Cytochrome b5 heme-binding" evidence="7">
    <location>
        <begin position="122"/>
        <end position="197"/>
    </location>
</feature>
<evidence type="ECO:0000313" key="8">
    <source>
        <dbReference type="EMBL" id="KAK8033829.1"/>
    </source>
</evidence>
<dbReference type="InterPro" id="IPR018506">
    <property type="entry name" value="Cyt_B5_heme-BS"/>
</dbReference>
<keyword evidence="3 5" id="KW-0408">Iron</keyword>
<dbReference type="Pfam" id="PF00173">
    <property type="entry name" value="Cyt-b5"/>
    <property type="match status" value="1"/>
</dbReference>
<comment type="caution">
    <text evidence="8">The sequence shown here is derived from an EMBL/GenBank/DDBJ whole genome shotgun (WGS) entry which is preliminary data.</text>
</comment>
<name>A0ABR1SJC7_9PEZI</name>
<gene>
    <name evidence="8" type="ORF">PG991_003227</name>
</gene>
<evidence type="ECO:0000256" key="3">
    <source>
        <dbReference type="ARBA" id="ARBA00023004"/>
    </source>
</evidence>
<keyword evidence="9" id="KW-1185">Reference proteome</keyword>
<dbReference type="PROSITE" id="PS00191">
    <property type="entry name" value="CYTOCHROME_B5_1"/>
    <property type="match status" value="1"/>
</dbReference>